<dbReference type="RefSeq" id="WP_069024080.1">
    <property type="nucleotide sequence ID" value="NZ_LVJZ01000003.1"/>
</dbReference>
<dbReference type="EMBL" id="LVJZ01000003">
    <property type="protein sequence ID" value="ODB95703.1"/>
    <property type="molecule type" value="Genomic_DNA"/>
</dbReference>
<feature type="chain" id="PRO_5009118969" description="Beta-lactamase-inhibitor-like PepSY-like domain-containing protein" evidence="1">
    <location>
        <begin position="21"/>
        <end position="157"/>
    </location>
</feature>
<evidence type="ECO:0000256" key="1">
    <source>
        <dbReference type="SAM" id="SignalP"/>
    </source>
</evidence>
<gene>
    <name evidence="2" type="ORF">A3196_02400</name>
</gene>
<keyword evidence="3" id="KW-1185">Reference proteome</keyword>
<sequence>MKLLIIASVVLMVGLNPAFAGTEKKIALSEVPQTVMKVLNQRFEKATLLTANIETEEDGSVVYEIQGKLSDGHLAEFDVFPDGKIEEVEIIFPIEMVPGAILKALEKKMHGFVPSKIEATHSASMKVVGYEFEGTLNGQKLDLEVSADGRTITIADQ</sequence>
<dbReference type="STRING" id="1818881.A3196_02400"/>
<dbReference type="Gene3D" id="3.40.1420.30">
    <property type="match status" value="1"/>
</dbReference>
<protein>
    <recommendedName>
        <fullName evidence="4">Beta-lactamase-inhibitor-like PepSY-like domain-containing protein</fullName>
    </recommendedName>
</protein>
<keyword evidence="1" id="KW-0732">Signal</keyword>
<name>A0A1E2ULT9_9GAMM</name>
<evidence type="ECO:0000313" key="2">
    <source>
        <dbReference type="EMBL" id="ODB95703.1"/>
    </source>
</evidence>
<reference evidence="2 3" key="1">
    <citation type="submission" date="2016-03" db="EMBL/GenBank/DDBJ databases">
        <title>Chemosynthetic sulphur-oxidizing symbionts of marine invertebrate animals are capable of nitrogen fixation.</title>
        <authorList>
            <person name="Petersen J.M."/>
            <person name="Kemper A."/>
            <person name="Gruber-Vodicka H."/>
            <person name="Cardini U."/>
            <person name="Geest Mvander."/>
            <person name="Kleiner M."/>
            <person name="Bulgheresi S."/>
            <person name="Fussmann M."/>
            <person name="Herbold C."/>
            <person name="Seah B.K.B."/>
            <person name="Antony C.Paul."/>
            <person name="Liu D."/>
            <person name="Belitz A."/>
            <person name="Weber M."/>
        </authorList>
    </citation>
    <scope>NUCLEOTIDE SEQUENCE [LARGE SCALE GENOMIC DNA]</scope>
    <source>
        <strain evidence="2">G_D</strain>
    </source>
</reference>
<dbReference type="Proteomes" id="UP000094849">
    <property type="component" value="Unassembled WGS sequence"/>
</dbReference>
<feature type="signal peptide" evidence="1">
    <location>
        <begin position="1"/>
        <end position="20"/>
    </location>
</feature>
<organism evidence="2 3">
    <name type="scientific">Candidatus Thiodiazotropha endoloripes</name>
    <dbReference type="NCBI Taxonomy" id="1818881"/>
    <lineage>
        <taxon>Bacteria</taxon>
        <taxon>Pseudomonadati</taxon>
        <taxon>Pseudomonadota</taxon>
        <taxon>Gammaproteobacteria</taxon>
        <taxon>Chromatiales</taxon>
        <taxon>Sedimenticolaceae</taxon>
        <taxon>Candidatus Thiodiazotropha</taxon>
    </lineage>
</organism>
<dbReference type="AlphaFoldDB" id="A0A1E2ULT9"/>
<dbReference type="SUPFAM" id="SSF160574">
    <property type="entry name" value="BT0923-like"/>
    <property type="match status" value="1"/>
</dbReference>
<accession>A0A1E2ULT9</accession>
<evidence type="ECO:0000313" key="3">
    <source>
        <dbReference type="Proteomes" id="UP000094849"/>
    </source>
</evidence>
<comment type="caution">
    <text evidence="2">The sequence shown here is derived from an EMBL/GenBank/DDBJ whole genome shotgun (WGS) entry which is preliminary data.</text>
</comment>
<proteinExistence type="predicted"/>
<evidence type="ECO:0008006" key="4">
    <source>
        <dbReference type="Google" id="ProtNLM"/>
    </source>
</evidence>